<evidence type="ECO:0000313" key="3">
    <source>
        <dbReference type="Proteomes" id="UP000198211"/>
    </source>
</evidence>
<dbReference type="AlphaFoldDB" id="A0A225X1G0"/>
<sequence>MQPPPTPTEEAKAKVSDTSDNGDIIKKRRVTVKKKKTTDKQEAIKPVEIDTVVDPSKPATPSALLSETRTPGPFRGKCLYQSRKCENERAVKRNGKPHNLCEEHRSKQNQHQRKFDAKKFSRKRRRGSVSDEDTKDDGDEQQHRNEEPSAKHHRVMTNEDTRTPATNPKPPMPMVPTMRGSFPSAGSTPVSAPMTRLPPIRSPRGPVLPPSPVIYARPSLRSVPEAYPRAHVYSAIRHGQSAINHLRPNLQQQVSQASSGYSHSELVAASIMVQPQSSSTTPRYYRNEVLGTPSDSRAQPMTTPRVLPSLLVPPSAALSPNVLNRINGLMPSQAQRFAPQAVTPASSISVSTTRSAGNTLPPLVSFGLRRSATPTPSVSKPLNK</sequence>
<comment type="caution">
    <text evidence="2">The sequence shown here is derived from an EMBL/GenBank/DDBJ whole genome shotgun (WGS) entry which is preliminary data.</text>
</comment>
<protein>
    <submittedName>
        <fullName evidence="2">Uncharacterized protein</fullName>
    </submittedName>
</protein>
<organism evidence="2 3">
    <name type="scientific">Phytophthora megakarya</name>
    <dbReference type="NCBI Taxonomy" id="4795"/>
    <lineage>
        <taxon>Eukaryota</taxon>
        <taxon>Sar</taxon>
        <taxon>Stramenopiles</taxon>
        <taxon>Oomycota</taxon>
        <taxon>Peronosporomycetes</taxon>
        <taxon>Peronosporales</taxon>
        <taxon>Peronosporaceae</taxon>
        <taxon>Phytophthora</taxon>
    </lineage>
</organism>
<evidence type="ECO:0000256" key="1">
    <source>
        <dbReference type="SAM" id="MobiDB-lite"/>
    </source>
</evidence>
<feature type="region of interest" description="Disordered" evidence="1">
    <location>
        <begin position="1"/>
        <end position="22"/>
    </location>
</feature>
<evidence type="ECO:0000313" key="2">
    <source>
        <dbReference type="EMBL" id="OWZ23964.1"/>
    </source>
</evidence>
<dbReference type="EMBL" id="NBNE01000035">
    <property type="protein sequence ID" value="OWZ23964.1"/>
    <property type="molecule type" value="Genomic_DNA"/>
</dbReference>
<feature type="compositionally biased region" description="Acidic residues" evidence="1">
    <location>
        <begin position="130"/>
        <end position="139"/>
    </location>
</feature>
<keyword evidence="3" id="KW-1185">Reference proteome</keyword>
<accession>A0A225X1G0</accession>
<name>A0A225X1G0_9STRA</name>
<dbReference type="OrthoDB" id="168267at2759"/>
<gene>
    <name evidence="2" type="ORF">PHMEG_0001098</name>
</gene>
<feature type="region of interest" description="Disordered" evidence="1">
    <location>
        <begin position="52"/>
        <end position="192"/>
    </location>
</feature>
<proteinExistence type="predicted"/>
<dbReference type="Proteomes" id="UP000198211">
    <property type="component" value="Unassembled WGS sequence"/>
</dbReference>
<reference evidence="3" key="1">
    <citation type="submission" date="2017-03" db="EMBL/GenBank/DDBJ databases">
        <title>Phytopthora megakarya and P. palmivora, two closely related causual agents of cacao black pod achieved similar genome size and gene model numbers by different mechanisms.</title>
        <authorList>
            <person name="Ali S."/>
            <person name="Shao J."/>
            <person name="Larry D.J."/>
            <person name="Kronmiller B."/>
            <person name="Shen D."/>
            <person name="Strem M.D."/>
            <person name="Melnick R.L."/>
            <person name="Guiltinan M.J."/>
            <person name="Tyler B.M."/>
            <person name="Meinhardt L.W."/>
            <person name="Bailey B.A."/>
        </authorList>
    </citation>
    <scope>NUCLEOTIDE SEQUENCE [LARGE SCALE GENOMIC DNA]</scope>
    <source>
        <strain evidence="3">zdho120</strain>
    </source>
</reference>
<feature type="compositionally biased region" description="Basic and acidic residues" evidence="1">
    <location>
        <begin position="140"/>
        <end position="162"/>
    </location>
</feature>